<dbReference type="OrthoDB" id="5116297at2759"/>
<feature type="region of interest" description="Disordered" evidence="1">
    <location>
        <begin position="707"/>
        <end position="727"/>
    </location>
</feature>
<sequence length="816" mass="92458">MSTDPFSNGYNFMDATALLREMGGSGIRSRESLASHLSTPIAAEDILHSVPSDSLDRQDAYPLSEMNTHIDRVSEVRKAGTTMDTECLKQESDHNHTSISEICLGQIRREASPTPRRDCNNWQGPTILDTEFAGDIDRMELVAIAKYFTQYRSESELIWFLERFRARFPPESEWIWPLLDQFRQYQGKSVVVVLLQCPRHNDHITKPSDNPCFTHEIVNAIEDCFQPLDLGILKLDLRKQCRRTKDDKHCPGVGHGQESFVLGLCTAVEMLIATRVYGVKIHSTIVFSKSIASPGSGIDIIRGWDMCLMGTVYRVPWHPRVLYGKLSRTVAAQNAMLLLNTCLFPILKRISVIFQQSQAWVPGGIIFPVDQHVQMFLEYCRTNRCTSVQAVFTDSPAQTHLLEFFNTSWTIPSDPDVMAKFVNRTRRKLSASSHDGIITEGPLKEPLIYDTEAIVSFHQFDPLYGLSGIYTVEPQPFTDNHSTSASFETKGHTDSAPTLSIHTCKGRTASKRRPAVVDDTISAIFGLDKSDPPAPDSKEFELEQACIRKIMPMIPPELRCGTLDDETFLKLPLFLDSLLHLAWDSIGPWVEKMFPGTTGRFLELKLAQQSVANALVQGQLSSIAQNFDLQSTEEQRQAQREDLRLQVALMGSGSIKFLKQYEAQLRADWYARFIANKTPAELKSYRSRKKAIGKKVKENFSAAQWERRRETNRKAKDRWKAKPRSAAEIEADKAENAAYHRQYRAMLRAQQTPAERAAFLSKDAKRMREFRARKRLAKEASLTDDQGKELIECRDDALTIDVKAEVQAFTGNVLRN</sequence>
<evidence type="ECO:0000256" key="1">
    <source>
        <dbReference type="SAM" id="MobiDB-lite"/>
    </source>
</evidence>
<gene>
    <name evidence="2" type="ORF">FACUT_13921</name>
</gene>
<keyword evidence="3" id="KW-1185">Reference proteome</keyword>
<evidence type="ECO:0000313" key="2">
    <source>
        <dbReference type="EMBL" id="KAF4414836.1"/>
    </source>
</evidence>
<name>A0A8H4NC21_9HYPO</name>
<reference evidence="2 3" key="1">
    <citation type="submission" date="2020-01" db="EMBL/GenBank/DDBJ databases">
        <title>Identification and distribution of gene clusters putatively required for synthesis of sphingolipid metabolism inhibitors in phylogenetically diverse species of the filamentous fungus Fusarium.</title>
        <authorList>
            <person name="Kim H.-S."/>
            <person name="Busman M."/>
            <person name="Brown D.W."/>
            <person name="Divon H."/>
            <person name="Uhlig S."/>
            <person name="Proctor R.H."/>
        </authorList>
    </citation>
    <scope>NUCLEOTIDE SEQUENCE [LARGE SCALE GENOMIC DNA]</scope>
    <source>
        <strain evidence="2 3">NRRL 13308</strain>
    </source>
</reference>
<evidence type="ECO:0000313" key="3">
    <source>
        <dbReference type="Proteomes" id="UP000536711"/>
    </source>
</evidence>
<organism evidence="2 3">
    <name type="scientific">Fusarium acutatum</name>
    <dbReference type="NCBI Taxonomy" id="78861"/>
    <lineage>
        <taxon>Eukaryota</taxon>
        <taxon>Fungi</taxon>
        <taxon>Dikarya</taxon>
        <taxon>Ascomycota</taxon>
        <taxon>Pezizomycotina</taxon>
        <taxon>Sordariomycetes</taxon>
        <taxon>Hypocreomycetidae</taxon>
        <taxon>Hypocreales</taxon>
        <taxon>Nectriaceae</taxon>
        <taxon>Fusarium</taxon>
        <taxon>Fusarium fujikuroi species complex</taxon>
    </lineage>
</organism>
<proteinExistence type="predicted"/>
<accession>A0A8H4NC21</accession>
<protein>
    <submittedName>
        <fullName evidence="2">Uncharacterized protein</fullName>
    </submittedName>
</protein>
<dbReference type="Proteomes" id="UP000536711">
    <property type="component" value="Unassembled WGS sequence"/>
</dbReference>
<dbReference type="AlphaFoldDB" id="A0A8H4NC21"/>
<dbReference type="EMBL" id="JAADJF010000682">
    <property type="protein sequence ID" value="KAF4414836.1"/>
    <property type="molecule type" value="Genomic_DNA"/>
</dbReference>
<comment type="caution">
    <text evidence="2">The sequence shown here is derived from an EMBL/GenBank/DDBJ whole genome shotgun (WGS) entry which is preliminary data.</text>
</comment>